<evidence type="ECO:0000256" key="4">
    <source>
        <dbReference type="SAM" id="MobiDB-lite"/>
    </source>
</evidence>
<keyword evidence="1" id="KW-0677">Repeat</keyword>
<accession>A0AAD8SIP6</accession>
<dbReference type="GO" id="GO:0003729">
    <property type="term" value="F:mRNA binding"/>
    <property type="evidence" value="ECO:0007669"/>
    <property type="project" value="TreeGrafter"/>
</dbReference>
<dbReference type="AlphaFoldDB" id="A0AAD8SIP6"/>
<dbReference type="GO" id="GO:0006417">
    <property type="term" value="P:regulation of translation"/>
    <property type="evidence" value="ECO:0007669"/>
    <property type="project" value="UniProtKB-KW"/>
</dbReference>
<dbReference type="SUPFAM" id="SSF48371">
    <property type="entry name" value="ARM repeat"/>
    <property type="match status" value="1"/>
</dbReference>
<gene>
    <name evidence="5" type="ORF">QYE76_070179</name>
</gene>
<evidence type="ECO:0000256" key="2">
    <source>
        <dbReference type="ARBA" id="ARBA00022845"/>
    </source>
</evidence>
<evidence type="ECO:0000313" key="6">
    <source>
        <dbReference type="Proteomes" id="UP001231189"/>
    </source>
</evidence>
<reference evidence="5" key="1">
    <citation type="submission" date="2023-07" db="EMBL/GenBank/DDBJ databases">
        <title>A chromosome-level genome assembly of Lolium multiflorum.</title>
        <authorList>
            <person name="Chen Y."/>
            <person name="Copetti D."/>
            <person name="Kolliker R."/>
            <person name="Studer B."/>
        </authorList>
    </citation>
    <scope>NUCLEOTIDE SEQUENCE</scope>
    <source>
        <strain evidence="5">02402/16</strain>
        <tissue evidence="5">Leaf</tissue>
    </source>
</reference>
<dbReference type="Proteomes" id="UP001231189">
    <property type="component" value="Unassembled WGS sequence"/>
</dbReference>
<protein>
    <recommendedName>
        <fullName evidence="7">PUM-HD domain-containing protein</fullName>
    </recommendedName>
</protein>
<dbReference type="Pfam" id="PF00806">
    <property type="entry name" value="PUF"/>
    <property type="match status" value="2"/>
</dbReference>
<dbReference type="PANTHER" id="PTHR12537">
    <property type="entry name" value="RNA BINDING PROTEIN PUMILIO-RELATED"/>
    <property type="match status" value="1"/>
</dbReference>
<evidence type="ECO:0000313" key="5">
    <source>
        <dbReference type="EMBL" id="KAK1652374.1"/>
    </source>
</evidence>
<evidence type="ECO:0000256" key="1">
    <source>
        <dbReference type="ARBA" id="ARBA00022737"/>
    </source>
</evidence>
<dbReference type="EMBL" id="JAUUTY010000004">
    <property type="protein sequence ID" value="KAK1652374.1"/>
    <property type="molecule type" value="Genomic_DNA"/>
</dbReference>
<dbReference type="InterPro" id="IPR011989">
    <property type="entry name" value="ARM-like"/>
</dbReference>
<dbReference type="PANTHER" id="PTHR12537:SF133">
    <property type="entry name" value="OS03G0193150 PROTEIN"/>
    <property type="match status" value="1"/>
</dbReference>
<feature type="compositionally biased region" description="Low complexity" evidence="4">
    <location>
        <begin position="11"/>
        <end position="20"/>
    </location>
</feature>
<dbReference type="InterPro" id="IPR016024">
    <property type="entry name" value="ARM-type_fold"/>
</dbReference>
<sequence length="251" mass="28220">MSGTGRCGAAPTSSTTWPSTYHRAAADSPDRSTSDLDVILSGMYRHHVVHLLDKGDEQIRSRVLAAVTKDVHFVMVDWLGSDVFQALLRCCAGHYEELWSIVQALARINYRTWRCKPSDDRTCNYFLQHVLRTGTTEFKQPIVQQLMHDVVALSIDNHGSHVVQLCFKDLDVQLLCNVLTAFCELTERQLAEMVRGRSSKYVLHKLLDTGYTHLPQLASELAQRLATLPGDIWHHAEANVVKRSANRVLGA</sequence>
<proteinExistence type="predicted"/>
<keyword evidence="6" id="KW-1185">Reference proteome</keyword>
<feature type="region of interest" description="Disordered" evidence="4">
    <location>
        <begin position="1"/>
        <end position="31"/>
    </location>
</feature>
<comment type="caution">
    <text evidence="5">The sequence shown here is derived from an EMBL/GenBank/DDBJ whole genome shotgun (WGS) entry which is preliminary data.</text>
</comment>
<dbReference type="PROSITE" id="PS50302">
    <property type="entry name" value="PUM"/>
    <property type="match status" value="1"/>
</dbReference>
<dbReference type="GO" id="GO:0005737">
    <property type="term" value="C:cytoplasm"/>
    <property type="evidence" value="ECO:0007669"/>
    <property type="project" value="TreeGrafter"/>
</dbReference>
<dbReference type="Gene3D" id="1.25.10.10">
    <property type="entry name" value="Leucine-rich Repeat Variant"/>
    <property type="match status" value="1"/>
</dbReference>
<name>A0AAD8SIP6_LOLMU</name>
<organism evidence="5 6">
    <name type="scientific">Lolium multiflorum</name>
    <name type="common">Italian ryegrass</name>
    <name type="synonym">Lolium perenne subsp. multiflorum</name>
    <dbReference type="NCBI Taxonomy" id="4521"/>
    <lineage>
        <taxon>Eukaryota</taxon>
        <taxon>Viridiplantae</taxon>
        <taxon>Streptophyta</taxon>
        <taxon>Embryophyta</taxon>
        <taxon>Tracheophyta</taxon>
        <taxon>Spermatophyta</taxon>
        <taxon>Magnoliopsida</taxon>
        <taxon>Liliopsida</taxon>
        <taxon>Poales</taxon>
        <taxon>Poaceae</taxon>
        <taxon>BOP clade</taxon>
        <taxon>Pooideae</taxon>
        <taxon>Poodae</taxon>
        <taxon>Poeae</taxon>
        <taxon>Poeae Chloroplast Group 2 (Poeae type)</taxon>
        <taxon>Loliodinae</taxon>
        <taxon>Loliinae</taxon>
        <taxon>Lolium</taxon>
    </lineage>
</organism>
<feature type="repeat" description="Pumilio" evidence="3">
    <location>
        <begin position="145"/>
        <end position="180"/>
    </location>
</feature>
<dbReference type="InterPro" id="IPR001313">
    <property type="entry name" value="Pumilio_RNA-bd_rpt"/>
</dbReference>
<keyword evidence="2" id="KW-0810">Translation regulation</keyword>
<evidence type="ECO:0008006" key="7">
    <source>
        <dbReference type="Google" id="ProtNLM"/>
    </source>
</evidence>
<evidence type="ECO:0000256" key="3">
    <source>
        <dbReference type="PROSITE-ProRule" id="PRU00317"/>
    </source>
</evidence>